<accession>A0AAE3W3N7</accession>
<keyword evidence="3" id="KW-1185">Reference proteome</keyword>
<feature type="region of interest" description="Disordered" evidence="1">
    <location>
        <begin position="140"/>
        <end position="164"/>
    </location>
</feature>
<evidence type="ECO:0000313" key="2">
    <source>
        <dbReference type="EMBL" id="MDQ0369388.1"/>
    </source>
</evidence>
<dbReference type="EMBL" id="JAUSUZ010000001">
    <property type="protein sequence ID" value="MDQ0369388.1"/>
    <property type="molecule type" value="Genomic_DNA"/>
</dbReference>
<sequence length="164" mass="17321">MDDGVELAAALGARLDGVTFDGLGADQVTALVIDEIVAWAAEQGWRVYRRAPSVVSLPPPLDRQKSVLDVACARPGGALPIAIEVDHTDRRRTVDKLRAEAAAGRVALWVRWSPGAIKDPGPPVHLVPLAVTRPRPGVFARGVERPPPPHSAAGGSGTPQEFPL</sequence>
<name>A0AAE3W3N7_9ACTN</name>
<dbReference type="Proteomes" id="UP001240236">
    <property type="component" value="Unassembled WGS sequence"/>
</dbReference>
<evidence type="ECO:0000313" key="3">
    <source>
        <dbReference type="Proteomes" id="UP001240236"/>
    </source>
</evidence>
<proteinExistence type="predicted"/>
<gene>
    <name evidence="2" type="ORF">J2S42_006057</name>
</gene>
<dbReference type="AlphaFoldDB" id="A0AAE3W3N7"/>
<comment type="caution">
    <text evidence="2">The sequence shown here is derived from an EMBL/GenBank/DDBJ whole genome shotgun (WGS) entry which is preliminary data.</text>
</comment>
<evidence type="ECO:0000256" key="1">
    <source>
        <dbReference type="SAM" id="MobiDB-lite"/>
    </source>
</evidence>
<dbReference type="RefSeq" id="WP_307244571.1">
    <property type="nucleotide sequence ID" value="NZ_JAUSUZ010000001.1"/>
</dbReference>
<protein>
    <submittedName>
        <fullName evidence="2">Uncharacterized protein</fullName>
    </submittedName>
</protein>
<reference evidence="2 3" key="1">
    <citation type="submission" date="2023-07" db="EMBL/GenBank/DDBJ databases">
        <title>Sequencing the genomes of 1000 actinobacteria strains.</title>
        <authorList>
            <person name="Klenk H.-P."/>
        </authorList>
    </citation>
    <scope>NUCLEOTIDE SEQUENCE [LARGE SCALE GENOMIC DNA]</scope>
    <source>
        <strain evidence="2 3">DSM 44709</strain>
    </source>
</reference>
<organism evidence="2 3">
    <name type="scientific">Catenuloplanes indicus</name>
    <dbReference type="NCBI Taxonomy" id="137267"/>
    <lineage>
        <taxon>Bacteria</taxon>
        <taxon>Bacillati</taxon>
        <taxon>Actinomycetota</taxon>
        <taxon>Actinomycetes</taxon>
        <taxon>Micromonosporales</taxon>
        <taxon>Micromonosporaceae</taxon>
        <taxon>Catenuloplanes</taxon>
    </lineage>
</organism>